<keyword evidence="2" id="KW-1015">Disulfide bond</keyword>
<sequence>MKSVLVLLVTISICQGSNPPIVFKGVQNYDWIYDDHDTGADRDLSIWRPNDLEYGYYPLGDVATASHDKPSTAAMMVKELTAGALSAPDSFTEIWNDRGSGGTHDVRIMQMNPPSGYTCLGHVAILGYSSTPDRNKYRCVRSEYVTTGQYVEIWLDRGSGADRDVGIWRNERGSSLDALDANTFTSFSNHGVPGGTPNMLSGQYAKNHLNVEISNENFIFTLYETSDMDEIWNDGGSGADRDVAIWRSKGSSNSYSLGDIAVGGGRPARGFVVKALRDDALRSPDDFRKIWDDSGSGADWDGAFYQPLCPHGYRTLGHVAMRNHHEKPPSNSVRCVKGEYTRAGQWAWVWNDAGSGADDDVTVWKAIPNGEGQGVEAMSTIRHHGGMNVGAYVLIPGQVNYVTGPPARRYILQNLQYLFDDRNLVNNEPENIQRTIVENRGDTVQQVTREVSYTYEETYSWSNTAGLEVSVSTTITTGVPLISSGGVTVSTTASFSHEWGGSTTKSYTDSVSVQVSVQPRSQKSAVIVGNRYTMDIPYTATLITEYEDGSRGVRNNYRGVFRGVQVNEIRVVYEADVPLTEENAVVEDAGGIDLGGIETGVIETGGIGVDWPPPFVEEIPFF</sequence>
<feature type="domain" description="Aerolysin-like C-terminal" evidence="4">
    <location>
        <begin position="425"/>
        <end position="547"/>
    </location>
</feature>
<dbReference type="CDD" id="cd20220">
    <property type="entry name" value="PFM_natterin-3-like"/>
    <property type="match status" value="1"/>
</dbReference>
<comment type="caution">
    <text evidence="5">The sequence shown here is derived from an EMBL/GenBank/DDBJ whole genome shotgun (WGS) entry which is preliminary data.</text>
</comment>
<dbReference type="Gene3D" id="2.170.15.10">
    <property type="entry name" value="Proaerolysin, chain A, domain 3"/>
    <property type="match status" value="1"/>
</dbReference>
<dbReference type="InterPro" id="IPR009291">
    <property type="entry name" value="Vps62"/>
</dbReference>
<evidence type="ECO:0000256" key="2">
    <source>
        <dbReference type="ARBA" id="ARBA00023157"/>
    </source>
</evidence>
<gene>
    <name evidence="5" type="ORF">HOLleu_13161</name>
</gene>
<proteinExistence type="inferred from homology"/>
<reference evidence="5" key="1">
    <citation type="submission" date="2021-10" db="EMBL/GenBank/DDBJ databases">
        <title>Tropical sea cucumber genome reveals ecological adaptation and Cuvierian tubules defense mechanism.</title>
        <authorList>
            <person name="Chen T."/>
        </authorList>
    </citation>
    <scope>NUCLEOTIDE SEQUENCE</scope>
    <source>
        <strain evidence="5">Nanhai2018</strain>
        <tissue evidence="5">Muscle</tissue>
    </source>
</reference>
<keyword evidence="6" id="KW-1185">Reference proteome</keyword>
<dbReference type="OrthoDB" id="5957945at2759"/>
<dbReference type="Pfam" id="PF06101">
    <property type="entry name" value="Vps62"/>
    <property type="match status" value="2"/>
</dbReference>
<keyword evidence="3" id="KW-0732">Signal</keyword>
<feature type="signal peptide" evidence="3">
    <location>
        <begin position="1"/>
        <end position="16"/>
    </location>
</feature>
<dbReference type="Pfam" id="PF01117">
    <property type="entry name" value="Aerolysin"/>
    <property type="match status" value="1"/>
</dbReference>
<dbReference type="Proteomes" id="UP001152320">
    <property type="component" value="Chromosome 5"/>
</dbReference>
<protein>
    <submittedName>
        <fullName evidence="5">Natterin-3</fullName>
    </submittedName>
</protein>
<dbReference type="PANTHER" id="PTHR48219">
    <property type="entry name" value="VACUOLAR PROTEIN SORTING-ASSOCIATED PROTEIN 62-RELATED"/>
    <property type="match status" value="1"/>
</dbReference>
<name>A0A9Q1HEH0_HOLLE</name>
<evidence type="ECO:0000256" key="1">
    <source>
        <dbReference type="ARBA" id="ARBA00009831"/>
    </source>
</evidence>
<dbReference type="EMBL" id="JAIZAY010000005">
    <property type="protein sequence ID" value="KAJ8042166.1"/>
    <property type="molecule type" value="Genomic_DNA"/>
</dbReference>
<accession>A0A9Q1HEH0</accession>
<dbReference type="InterPro" id="IPR055267">
    <property type="entry name" value="Aerolysin-like_C"/>
</dbReference>
<dbReference type="SUPFAM" id="SSF56973">
    <property type="entry name" value="Aerolisin/ETX pore-forming domain"/>
    <property type="match status" value="1"/>
</dbReference>
<evidence type="ECO:0000313" key="6">
    <source>
        <dbReference type="Proteomes" id="UP001152320"/>
    </source>
</evidence>
<feature type="chain" id="PRO_5040301566" evidence="3">
    <location>
        <begin position="17"/>
        <end position="622"/>
    </location>
</feature>
<dbReference type="AlphaFoldDB" id="A0A9Q1HEH0"/>
<comment type="similarity">
    <text evidence="1">Belongs to the aerolysin family.</text>
</comment>
<evidence type="ECO:0000259" key="4">
    <source>
        <dbReference type="Pfam" id="PF01117"/>
    </source>
</evidence>
<dbReference type="PANTHER" id="PTHR48219:SF2">
    <property type="entry name" value="VACUOLAR PROTEIN SORTING-ASSOCIATED PROTEIN 62"/>
    <property type="match status" value="1"/>
</dbReference>
<organism evidence="5 6">
    <name type="scientific">Holothuria leucospilota</name>
    <name type="common">Black long sea cucumber</name>
    <name type="synonym">Mertensiothuria leucospilota</name>
    <dbReference type="NCBI Taxonomy" id="206669"/>
    <lineage>
        <taxon>Eukaryota</taxon>
        <taxon>Metazoa</taxon>
        <taxon>Echinodermata</taxon>
        <taxon>Eleutherozoa</taxon>
        <taxon>Echinozoa</taxon>
        <taxon>Holothuroidea</taxon>
        <taxon>Aspidochirotacea</taxon>
        <taxon>Aspidochirotida</taxon>
        <taxon>Holothuriidae</taxon>
        <taxon>Holothuria</taxon>
    </lineage>
</organism>
<evidence type="ECO:0000313" key="5">
    <source>
        <dbReference type="EMBL" id="KAJ8042166.1"/>
    </source>
</evidence>
<evidence type="ECO:0000256" key="3">
    <source>
        <dbReference type="SAM" id="SignalP"/>
    </source>
</evidence>